<feature type="non-terminal residue" evidence="2">
    <location>
        <position position="1"/>
    </location>
</feature>
<sequence>NYIKELDDLEIILPLGGGSEDRWKVPKVGYLKVNFDAAFWQTETISCSAEAMTCTMAMKLCLDLGLRRLVVEGDSLTWIKKVKLSEVDKSKISAYIEDIKKMGIKVLSCIFMHVQRSANIVVHQLASEGLRLNLGFFWLNGVSEFAEEMVEQVRCWVEASD</sequence>
<dbReference type="Proteomes" id="UP000593573">
    <property type="component" value="Unassembled WGS sequence"/>
</dbReference>
<protein>
    <recommendedName>
        <fullName evidence="1">RNase H type-1 domain-containing protein</fullName>
    </recommendedName>
</protein>
<name>A0A7J8W438_9ROSI</name>
<feature type="domain" description="RNase H type-1" evidence="1">
    <location>
        <begin position="43"/>
        <end position="128"/>
    </location>
</feature>
<gene>
    <name evidence="2" type="ORF">Goklo_025375</name>
</gene>
<dbReference type="InterPro" id="IPR052929">
    <property type="entry name" value="RNase_H-like_EbsB-rel"/>
</dbReference>
<accession>A0A7J8W438</accession>
<dbReference type="InterPro" id="IPR012337">
    <property type="entry name" value="RNaseH-like_sf"/>
</dbReference>
<dbReference type="EMBL" id="JABFAB010164617">
    <property type="protein sequence ID" value="MBA0669652.1"/>
    <property type="molecule type" value="Genomic_DNA"/>
</dbReference>
<reference evidence="2 3" key="1">
    <citation type="journal article" date="2019" name="Genome Biol. Evol.">
        <title>Insights into the evolution of the New World diploid cottons (Gossypium, subgenus Houzingenia) based on genome sequencing.</title>
        <authorList>
            <person name="Grover C.E."/>
            <person name="Arick M.A. 2nd"/>
            <person name="Thrash A."/>
            <person name="Conover J.L."/>
            <person name="Sanders W.S."/>
            <person name="Peterson D.G."/>
            <person name="Frelichowski J.E."/>
            <person name="Scheffler J.A."/>
            <person name="Scheffler B.E."/>
            <person name="Wendel J.F."/>
        </authorList>
    </citation>
    <scope>NUCLEOTIDE SEQUENCE [LARGE SCALE GENOMIC DNA]</scope>
    <source>
        <strain evidence="2">57</strain>
        <tissue evidence="2">Leaf</tissue>
    </source>
</reference>
<evidence type="ECO:0000313" key="3">
    <source>
        <dbReference type="Proteomes" id="UP000593573"/>
    </source>
</evidence>
<evidence type="ECO:0000259" key="1">
    <source>
        <dbReference type="Pfam" id="PF13456"/>
    </source>
</evidence>
<dbReference type="AlphaFoldDB" id="A0A7J8W438"/>
<proteinExistence type="predicted"/>
<dbReference type="InterPro" id="IPR036397">
    <property type="entry name" value="RNaseH_sf"/>
</dbReference>
<organism evidence="2 3">
    <name type="scientific">Gossypium klotzschianum</name>
    <dbReference type="NCBI Taxonomy" id="34286"/>
    <lineage>
        <taxon>Eukaryota</taxon>
        <taxon>Viridiplantae</taxon>
        <taxon>Streptophyta</taxon>
        <taxon>Embryophyta</taxon>
        <taxon>Tracheophyta</taxon>
        <taxon>Spermatophyta</taxon>
        <taxon>Magnoliopsida</taxon>
        <taxon>eudicotyledons</taxon>
        <taxon>Gunneridae</taxon>
        <taxon>Pentapetalae</taxon>
        <taxon>rosids</taxon>
        <taxon>malvids</taxon>
        <taxon>Malvales</taxon>
        <taxon>Malvaceae</taxon>
        <taxon>Malvoideae</taxon>
        <taxon>Gossypium</taxon>
    </lineage>
</organism>
<dbReference type="PANTHER" id="PTHR47074:SF61">
    <property type="entry name" value="RNASE H TYPE-1 DOMAIN-CONTAINING PROTEIN"/>
    <property type="match status" value="1"/>
</dbReference>
<dbReference type="PANTHER" id="PTHR47074">
    <property type="entry name" value="BNAC02G40300D PROTEIN"/>
    <property type="match status" value="1"/>
</dbReference>
<evidence type="ECO:0000313" key="2">
    <source>
        <dbReference type="EMBL" id="MBA0669652.1"/>
    </source>
</evidence>
<dbReference type="InterPro" id="IPR002156">
    <property type="entry name" value="RNaseH_domain"/>
</dbReference>
<dbReference type="GO" id="GO:0003676">
    <property type="term" value="F:nucleic acid binding"/>
    <property type="evidence" value="ECO:0007669"/>
    <property type="project" value="InterPro"/>
</dbReference>
<dbReference type="GO" id="GO:0004523">
    <property type="term" value="F:RNA-DNA hybrid ribonuclease activity"/>
    <property type="evidence" value="ECO:0007669"/>
    <property type="project" value="InterPro"/>
</dbReference>
<dbReference type="Pfam" id="PF13456">
    <property type="entry name" value="RVT_3"/>
    <property type="match status" value="1"/>
</dbReference>
<dbReference type="SUPFAM" id="SSF53098">
    <property type="entry name" value="Ribonuclease H-like"/>
    <property type="match status" value="1"/>
</dbReference>
<comment type="caution">
    <text evidence="2">The sequence shown here is derived from an EMBL/GenBank/DDBJ whole genome shotgun (WGS) entry which is preliminary data.</text>
</comment>
<dbReference type="Gene3D" id="3.30.420.10">
    <property type="entry name" value="Ribonuclease H-like superfamily/Ribonuclease H"/>
    <property type="match status" value="1"/>
</dbReference>
<dbReference type="InterPro" id="IPR044730">
    <property type="entry name" value="RNase_H-like_dom_plant"/>
</dbReference>
<keyword evidence="3" id="KW-1185">Reference proteome</keyword>
<dbReference type="CDD" id="cd06222">
    <property type="entry name" value="RNase_H_like"/>
    <property type="match status" value="1"/>
</dbReference>
<dbReference type="OrthoDB" id="1000202at2759"/>